<dbReference type="PIRSF" id="PIRSF000390">
    <property type="entry name" value="PLP_StrS"/>
    <property type="match status" value="1"/>
</dbReference>
<dbReference type="Gene3D" id="3.90.1150.10">
    <property type="entry name" value="Aspartate Aminotransferase, domain 1"/>
    <property type="match status" value="1"/>
</dbReference>
<comment type="similarity">
    <text evidence="2 3">Belongs to the DegT/DnrJ/EryC1 family.</text>
</comment>
<dbReference type="EMBL" id="BMWY01000001">
    <property type="protein sequence ID" value="GGZ47556.1"/>
    <property type="molecule type" value="Genomic_DNA"/>
</dbReference>
<evidence type="ECO:0000256" key="2">
    <source>
        <dbReference type="ARBA" id="ARBA00037999"/>
    </source>
</evidence>
<protein>
    <submittedName>
        <fullName evidence="4">Aminotransferase</fullName>
    </submittedName>
</protein>
<gene>
    <name evidence="4" type="ORF">GCM10008088_06450</name>
</gene>
<dbReference type="Pfam" id="PF01041">
    <property type="entry name" value="DegT_DnrJ_EryC1"/>
    <property type="match status" value="1"/>
</dbReference>
<proteinExistence type="inferred from homology"/>
<keyword evidence="4" id="KW-0808">Transferase</keyword>
<dbReference type="Proteomes" id="UP000615593">
    <property type="component" value="Unassembled WGS sequence"/>
</dbReference>
<dbReference type="InterPro" id="IPR000653">
    <property type="entry name" value="DegT/StrS_aminotransferase"/>
</dbReference>
<evidence type="ECO:0000313" key="4">
    <source>
        <dbReference type="EMBL" id="GGZ47556.1"/>
    </source>
</evidence>
<dbReference type="InterPro" id="IPR015422">
    <property type="entry name" value="PyrdxlP-dep_Trfase_small"/>
</dbReference>
<keyword evidence="5" id="KW-1185">Reference proteome</keyword>
<sequence>MVPFLDLKKINKPYEEAFQKGFQQFLASGYYVLGNAVKEFEQTFATYCGVHFCVGVGNGLDALTLILKGYIALGKLKEGDYVIVAANTYIATILAIKHAGLQPVLVEPDAATFNLDPEEVKKQLNPSVKAILVTHLYGQLADIEALKEITSTNNLLLIADAAQAHGAKDTNGNKAGSLADATGFSFYPSKNLGALGDGGAVTTNDEDLAQVIAQLRNYGTSSKYINEYIGVNSRLDELQAYFLLEKLKDLDEANQQRRLVAQRYLAEIKNEKIQLPFWDGSENHVFHLFVIQVKDRAHFSAYLEKQELGYLIHYPLPPHQQKAFSEFSHLSFPITEKIHREVVSIPMSPIMEKEEIDRVISVLNAY</sequence>
<keyword evidence="4" id="KW-0032">Aminotransferase</keyword>
<evidence type="ECO:0000256" key="1">
    <source>
        <dbReference type="ARBA" id="ARBA00022898"/>
    </source>
</evidence>
<dbReference type="RefSeq" id="WP_027885542.1">
    <property type="nucleotide sequence ID" value="NZ_BMWY01000001.1"/>
</dbReference>
<evidence type="ECO:0000256" key="3">
    <source>
        <dbReference type="RuleBase" id="RU004508"/>
    </source>
</evidence>
<accession>A0ABQ3BM94</accession>
<dbReference type="GeneID" id="94368300"/>
<name>A0ABQ3BM94_9FLAO</name>
<dbReference type="PANTHER" id="PTHR30244:SF36">
    <property type="entry name" value="3-OXO-GLUCOSE-6-PHOSPHATE:GLUTAMATE AMINOTRANSFERASE"/>
    <property type="match status" value="1"/>
</dbReference>
<evidence type="ECO:0000313" key="5">
    <source>
        <dbReference type="Proteomes" id="UP000615593"/>
    </source>
</evidence>
<dbReference type="SUPFAM" id="SSF53383">
    <property type="entry name" value="PLP-dependent transferases"/>
    <property type="match status" value="1"/>
</dbReference>
<dbReference type="GO" id="GO:0008483">
    <property type="term" value="F:transaminase activity"/>
    <property type="evidence" value="ECO:0007669"/>
    <property type="project" value="UniProtKB-KW"/>
</dbReference>
<dbReference type="PANTHER" id="PTHR30244">
    <property type="entry name" value="TRANSAMINASE"/>
    <property type="match status" value="1"/>
</dbReference>
<keyword evidence="1 3" id="KW-0663">Pyridoxal phosphate</keyword>
<dbReference type="InterPro" id="IPR015421">
    <property type="entry name" value="PyrdxlP-dep_Trfase_major"/>
</dbReference>
<dbReference type="InterPro" id="IPR015424">
    <property type="entry name" value="PyrdxlP-dep_Trfase"/>
</dbReference>
<dbReference type="CDD" id="cd00616">
    <property type="entry name" value="AHBA_syn"/>
    <property type="match status" value="1"/>
</dbReference>
<organism evidence="4 5">
    <name type="scientific">Mesonia mobilis</name>
    <dbReference type="NCBI Taxonomy" id="369791"/>
    <lineage>
        <taxon>Bacteria</taxon>
        <taxon>Pseudomonadati</taxon>
        <taxon>Bacteroidota</taxon>
        <taxon>Flavobacteriia</taxon>
        <taxon>Flavobacteriales</taxon>
        <taxon>Flavobacteriaceae</taxon>
        <taxon>Mesonia</taxon>
    </lineage>
</organism>
<dbReference type="Gene3D" id="3.40.640.10">
    <property type="entry name" value="Type I PLP-dependent aspartate aminotransferase-like (Major domain)"/>
    <property type="match status" value="1"/>
</dbReference>
<comment type="caution">
    <text evidence="4">The sequence shown here is derived from an EMBL/GenBank/DDBJ whole genome shotgun (WGS) entry which is preliminary data.</text>
</comment>
<reference evidence="5" key="1">
    <citation type="journal article" date="2019" name="Int. J. Syst. Evol. Microbiol.">
        <title>The Global Catalogue of Microorganisms (GCM) 10K type strain sequencing project: providing services to taxonomists for standard genome sequencing and annotation.</title>
        <authorList>
            <consortium name="The Broad Institute Genomics Platform"/>
            <consortium name="The Broad Institute Genome Sequencing Center for Infectious Disease"/>
            <person name="Wu L."/>
            <person name="Ma J."/>
        </authorList>
    </citation>
    <scope>NUCLEOTIDE SEQUENCE [LARGE SCALE GENOMIC DNA]</scope>
    <source>
        <strain evidence="5">KCTC 12708</strain>
    </source>
</reference>